<dbReference type="PANTHER" id="PTHR10106">
    <property type="entry name" value="CYTOCHROME B561-RELATED"/>
    <property type="match status" value="1"/>
</dbReference>
<dbReference type="AlphaFoldDB" id="A0AAE0BEB4"/>
<dbReference type="InterPro" id="IPR006593">
    <property type="entry name" value="Cyt_b561/ferric_Rdtase_TM"/>
</dbReference>
<dbReference type="GO" id="GO:0016020">
    <property type="term" value="C:membrane"/>
    <property type="evidence" value="ECO:0007669"/>
    <property type="project" value="UniProtKB-SubCell"/>
</dbReference>
<dbReference type="InterPro" id="IPR043205">
    <property type="entry name" value="CYB561/CYBRD1-like"/>
</dbReference>
<sequence>MTTDFTQITLIVNALRISYVVFIVILLTWFSYDKLNWFDYEKSASGDNVVSFNGHPLCMSLAWIVLMSEGIVAWRYYEGNLGLSHGLAKSIHTSLQYSAVLIMSIGLAIIFKNHGDKNINHMYSAHSWMGMFVVGAMVFQILLATYAFLFTKYERFKMRVLVWHRYGGLVIYLGGIATICMGFQEKQGWISCSDGSNYCPEKIIPAVLTVNALLVAMLASAVFIHEEDPMSTVAVGEKITLLTNAVITT</sequence>
<dbReference type="CDD" id="cd08554">
    <property type="entry name" value="Cyt_b561"/>
    <property type="match status" value="1"/>
</dbReference>
<keyword evidence="4" id="KW-0349">Heme</keyword>
<evidence type="ECO:0000256" key="9">
    <source>
        <dbReference type="ARBA" id="ARBA00023004"/>
    </source>
</evidence>
<dbReference type="PROSITE" id="PS50939">
    <property type="entry name" value="CYTOCHROME_B561"/>
    <property type="match status" value="1"/>
</dbReference>
<keyword evidence="9" id="KW-0408">Iron</keyword>
<evidence type="ECO:0000256" key="11">
    <source>
        <dbReference type="SAM" id="Phobius"/>
    </source>
</evidence>
<dbReference type="GO" id="GO:0046872">
    <property type="term" value="F:metal ion binding"/>
    <property type="evidence" value="ECO:0007669"/>
    <property type="project" value="UniProtKB-KW"/>
</dbReference>
<dbReference type="Proteomes" id="UP001190700">
    <property type="component" value="Unassembled WGS sequence"/>
</dbReference>
<dbReference type="PANTHER" id="PTHR10106:SF0">
    <property type="entry name" value="LD36721P"/>
    <property type="match status" value="1"/>
</dbReference>
<evidence type="ECO:0000256" key="6">
    <source>
        <dbReference type="ARBA" id="ARBA00022723"/>
    </source>
</evidence>
<evidence type="ECO:0000256" key="1">
    <source>
        <dbReference type="ARBA" id="ARBA00001970"/>
    </source>
</evidence>
<proteinExistence type="predicted"/>
<evidence type="ECO:0000256" key="10">
    <source>
        <dbReference type="ARBA" id="ARBA00023136"/>
    </source>
</evidence>
<dbReference type="GO" id="GO:0016491">
    <property type="term" value="F:oxidoreductase activity"/>
    <property type="evidence" value="ECO:0007669"/>
    <property type="project" value="InterPro"/>
</dbReference>
<keyword evidence="3" id="KW-0813">Transport</keyword>
<keyword evidence="10 11" id="KW-0472">Membrane</keyword>
<dbReference type="SMART" id="SM00665">
    <property type="entry name" value="B561"/>
    <property type="match status" value="1"/>
</dbReference>
<keyword evidence="14" id="KW-1185">Reference proteome</keyword>
<evidence type="ECO:0000256" key="5">
    <source>
        <dbReference type="ARBA" id="ARBA00022692"/>
    </source>
</evidence>
<feature type="transmembrane region" description="Helical" evidence="11">
    <location>
        <begin position="52"/>
        <end position="74"/>
    </location>
</feature>
<dbReference type="Pfam" id="PF03188">
    <property type="entry name" value="Cytochrom_B561"/>
    <property type="match status" value="1"/>
</dbReference>
<comment type="cofactor">
    <cofactor evidence="1">
        <name>heme b</name>
        <dbReference type="ChEBI" id="CHEBI:60344"/>
    </cofactor>
</comment>
<feature type="transmembrane region" description="Helical" evidence="11">
    <location>
        <begin position="204"/>
        <end position="224"/>
    </location>
</feature>
<name>A0AAE0BEB4_9CHLO</name>
<evidence type="ECO:0000313" key="14">
    <source>
        <dbReference type="Proteomes" id="UP001190700"/>
    </source>
</evidence>
<organism evidence="13 14">
    <name type="scientific">Cymbomonas tetramitiformis</name>
    <dbReference type="NCBI Taxonomy" id="36881"/>
    <lineage>
        <taxon>Eukaryota</taxon>
        <taxon>Viridiplantae</taxon>
        <taxon>Chlorophyta</taxon>
        <taxon>Pyramimonadophyceae</taxon>
        <taxon>Pyramimonadales</taxon>
        <taxon>Pyramimonadaceae</taxon>
        <taxon>Cymbomonas</taxon>
    </lineage>
</organism>
<feature type="domain" description="Cytochrome b561" evidence="12">
    <location>
        <begin position="14"/>
        <end position="224"/>
    </location>
</feature>
<feature type="transmembrane region" description="Helical" evidence="11">
    <location>
        <begin position="163"/>
        <end position="184"/>
    </location>
</feature>
<feature type="transmembrane region" description="Helical" evidence="11">
    <location>
        <begin position="131"/>
        <end position="151"/>
    </location>
</feature>
<evidence type="ECO:0000313" key="13">
    <source>
        <dbReference type="EMBL" id="KAK3234109.1"/>
    </source>
</evidence>
<evidence type="ECO:0000259" key="12">
    <source>
        <dbReference type="PROSITE" id="PS50939"/>
    </source>
</evidence>
<protein>
    <recommendedName>
        <fullName evidence="12">Cytochrome b561 domain-containing protein</fullName>
    </recommendedName>
</protein>
<gene>
    <name evidence="13" type="ORF">CYMTET_55628</name>
</gene>
<dbReference type="EMBL" id="LGRX02035556">
    <property type="protein sequence ID" value="KAK3234109.1"/>
    <property type="molecule type" value="Genomic_DNA"/>
</dbReference>
<reference evidence="13 14" key="1">
    <citation type="journal article" date="2015" name="Genome Biol. Evol.">
        <title>Comparative Genomics of a Bacterivorous Green Alga Reveals Evolutionary Causalities and Consequences of Phago-Mixotrophic Mode of Nutrition.</title>
        <authorList>
            <person name="Burns J.A."/>
            <person name="Paasch A."/>
            <person name="Narechania A."/>
            <person name="Kim E."/>
        </authorList>
    </citation>
    <scope>NUCLEOTIDE SEQUENCE [LARGE SCALE GENOMIC DNA]</scope>
    <source>
        <strain evidence="13 14">PLY_AMNH</strain>
    </source>
</reference>
<feature type="transmembrane region" description="Helical" evidence="11">
    <location>
        <begin position="12"/>
        <end position="32"/>
    </location>
</feature>
<keyword evidence="7" id="KW-0249">Electron transport</keyword>
<keyword evidence="8 11" id="KW-1133">Transmembrane helix</keyword>
<accession>A0AAE0BEB4</accession>
<evidence type="ECO:0000256" key="2">
    <source>
        <dbReference type="ARBA" id="ARBA00004141"/>
    </source>
</evidence>
<comment type="caution">
    <text evidence="13">The sequence shown here is derived from an EMBL/GenBank/DDBJ whole genome shotgun (WGS) entry which is preliminary data.</text>
</comment>
<keyword evidence="5 11" id="KW-0812">Transmembrane</keyword>
<evidence type="ECO:0000256" key="7">
    <source>
        <dbReference type="ARBA" id="ARBA00022982"/>
    </source>
</evidence>
<evidence type="ECO:0000256" key="4">
    <source>
        <dbReference type="ARBA" id="ARBA00022617"/>
    </source>
</evidence>
<keyword evidence="6" id="KW-0479">Metal-binding</keyword>
<dbReference type="Gene3D" id="1.20.120.1770">
    <property type="match status" value="1"/>
</dbReference>
<comment type="subcellular location">
    <subcellularLocation>
        <location evidence="2">Membrane</location>
        <topology evidence="2">Multi-pass membrane protein</topology>
    </subcellularLocation>
</comment>
<evidence type="ECO:0000256" key="3">
    <source>
        <dbReference type="ARBA" id="ARBA00022448"/>
    </source>
</evidence>
<feature type="transmembrane region" description="Helical" evidence="11">
    <location>
        <begin position="95"/>
        <end position="111"/>
    </location>
</feature>
<evidence type="ECO:0000256" key="8">
    <source>
        <dbReference type="ARBA" id="ARBA00022989"/>
    </source>
</evidence>